<dbReference type="GO" id="GO:0005829">
    <property type="term" value="C:cytosol"/>
    <property type="evidence" value="ECO:0007669"/>
    <property type="project" value="TreeGrafter"/>
</dbReference>
<dbReference type="PANTHER" id="PTHR11409">
    <property type="entry name" value="ADENOSINE DEAMINASE"/>
    <property type="match status" value="1"/>
</dbReference>
<accession>A0A4Q8LGH8</accession>
<feature type="domain" description="Adenosine deaminase" evidence="7">
    <location>
        <begin position="212"/>
        <end position="504"/>
    </location>
</feature>
<evidence type="ECO:0000313" key="9">
    <source>
        <dbReference type="Proteomes" id="UP000292627"/>
    </source>
</evidence>
<evidence type="ECO:0000256" key="5">
    <source>
        <dbReference type="ARBA" id="ARBA00022801"/>
    </source>
</evidence>
<evidence type="ECO:0000256" key="4">
    <source>
        <dbReference type="ARBA" id="ARBA00022723"/>
    </source>
</evidence>
<comment type="cofactor">
    <cofactor evidence="1">
        <name>Zn(2+)</name>
        <dbReference type="ChEBI" id="CHEBI:29105"/>
    </cofactor>
</comment>
<comment type="caution">
    <text evidence="8">The sequence shown here is derived from an EMBL/GenBank/DDBJ whole genome shotgun (WGS) entry which is preliminary data.</text>
</comment>
<sequence>MRSSSSAPGAGAACTWRPGWSRRCSCCVTRCSATRAVGISQDVLARGVVHVVGSRTIWGVIACVALVGQAWAADGGGAAAAREAKVAALMQRVAGNGPQLRAFLQAMPKGADLHNHVGGSNYAEDFLRWADEDQGCIARDTHQLLPPPCGEGAVPARGLAARDAAFFSATVDALSMRNFVQGNAAASGHDQFFSTFGRFGSSQARRPDAIAATLEQAARDRVSYVELIANPGQSAELGKRAGALEWNTDDLAANLAPLQAQLPALVEAARADTAALDARVAQLLRCGQADASIGCGVRYRYVPYALRTLPAPVVFGQMLMGYAVVQADPQRYAGVNIVAPEDNPVALRDYRLHMAMFKLLSARYPQVPLTLHAGELSLGLVPPADLRFHIRDAVAAGARRIGHGVDIGYEDNAAGLLRQMKAQHVAVEINLTSNDVILGVKGSDHPLPMYLAAGVPVVLSTDDEGVSRSDMTHEYQRAVTEQGLDYATLKQVARNGLTYSFAPGQSLWDADGRTPVAACAASLASGSADARCKALLEGSEKARLQWQLERDFVAFETQQLAEARR</sequence>
<evidence type="ECO:0000256" key="6">
    <source>
        <dbReference type="ARBA" id="ARBA00022833"/>
    </source>
</evidence>
<gene>
    <name evidence="8" type="ORF">EA660_03030</name>
</gene>
<dbReference type="SUPFAM" id="SSF51556">
    <property type="entry name" value="Metallo-dependent hydrolases"/>
    <property type="match status" value="1"/>
</dbReference>
<dbReference type="OrthoDB" id="105475at2"/>
<dbReference type="AlphaFoldDB" id="A0A4Q8LGH8"/>
<dbReference type="EMBL" id="SHMC01000001">
    <property type="protein sequence ID" value="TAA28572.1"/>
    <property type="molecule type" value="Genomic_DNA"/>
</dbReference>
<dbReference type="GO" id="GO:0006154">
    <property type="term" value="P:adenosine catabolic process"/>
    <property type="evidence" value="ECO:0007669"/>
    <property type="project" value="TreeGrafter"/>
</dbReference>
<evidence type="ECO:0000259" key="7">
    <source>
        <dbReference type="Pfam" id="PF00962"/>
    </source>
</evidence>
<keyword evidence="4" id="KW-0479">Metal-binding</keyword>
<protein>
    <recommendedName>
        <fullName evidence="3">adenosine deaminase</fullName>
        <ecNumber evidence="3">3.5.4.4</ecNumber>
    </recommendedName>
</protein>
<evidence type="ECO:0000256" key="1">
    <source>
        <dbReference type="ARBA" id="ARBA00001947"/>
    </source>
</evidence>
<keyword evidence="6" id="KW-0862">Zinc</keyword>
<evidence type="ECO:0000256" key="2">
    <source>
        <dbReference type="ARBA" id="ARBA00006676"/>
    </source>
</evidence>
<dbReference type="InterPro" id="IPR006330">
    <property type="entry name" value="Ado/ade_deaminase"/>
</dbReference>
<name>A0A4Q8LGH8_9GAMM</name>
<dbReference type="PANTHER" id="PTHR11409:SF43">
    <property type="entry name" value="ADENOSINE DEAMINASE"/>
    <property type="match status" value="1"/>
</dbReference>
<dbReference type="Proteomes" id="UP000292627">
    <property type="component" value="Unassembled WGS sequence"/>
</dbReference>
<dbReference type="EC" id="3.5.4.4" evidence="3"/>
<dbReference type="InterPro" id="IPR032466">
    <property type="entry name" value="Metal_Hydrolase"/>
</dbReference>
<dbReference type="Gene3D" id="3.20.20.140">
    <property type="entry name" value="Metal-dependent hydrolases"/>
    <property type="match status" value="1"/>
</dbReference>
<comment type="similarity">
    <text evidence="2">Belongs to the metallo-dependent hydrolases superfamily. Adenosine and AMP deaminases family.</text>
</comment>
<dbReference type="GO" id="GO:0043103">
    <property type="term" value="P:hypoxanthine salvage"/>
    <property type="evidence" value="ECO:0007669"/>
    <property type="project" value="TreeGrafter"/>
</dbReference>
<dbReference type="GO" id="GO:0046103">
    <property type="term" value="P:inosine biosynthetic process"/>
    <property type="evidence" value="ECO:0007669"/>
    <property type="project" value="TreeGrafter"/>
</dbReference>
<evidence type="ECO:0000313" key="8">
    <source>
        <dbReference type="EMBL" id="TAA28572.1"/>
    </source>
</evidence>
<keyword evidence="5" id="KW-0378">Hydrolase</keyword>
<proteinExistence type="inferred from homology"/>
<reference evidence="8 9" key="1">
    <citation type="submission" date="2019-02" db="EMBL/GenBank/DDBJ databases">
        <title>WGS of Pseudoxanthomonas species novum from clinical isolates.</title>
        <authorList>
            <person name="Bernier A.-M."/>
            <person name="Bernard K."/>
            <person name="Vachon A."/>
        </authorList>
    </citation>
    <scope>NUCLEOTIDE SEQUENCE [LARGE SCALE GENOMIC DNA]</scope>
    <source>
        <strain evidence="8 9">NML171200</strain>
    </source>
</reference>
<organism evidence="8 9">
    <name type="scientific">Pseudoxanthomonas winnipegensis</name>
    <dbReference type="NCBI Taxonomy" id="2480810"/>
    <lineage>
        <taxon>Bacteria</taxon>
        <taxon>Pseudomonadati</taxon>
        <taxon>Pseudomonadota</taxon>
        <taxon>Gammaproteobacteria</taxon>
        <taxon>Lysobacterales</taxon>
        <taxon>Lysobacteraceae</taxon>
        <taxon>Pseudoxanthomonas</taxon>
    </lineage>
</organism>
<dbReference type="GO" id="GO:0046872">
    <property type="term" value="F:metal ion binding"/>
    <property type="evidence" value="ECO:0007669"/>
    <property type="project" value="UniProtKB-KW"/>
</dbReference>
<dbReference type="InterPro" id="IPR001365">
    <property type="entry name" value="A_deaminase_dom"/>
</dbReference>
<evidence type="ECO:0000256" key="3">
    <source>
        <dbReference type="ARBA" id="ARBA00012784"/>
    </source>
</evidence>
<dbReference type="Pfam" id="PF00962">
    <property type="entry name" value="A_deaminase"/>
    <property type="match status" value="1"/>
</dbReference>
<dbReference type="GO" id="GO:0004000">
    <property type="term" value="F:adenosine deaminase activity"/>
    <property type="evidence" value="ECO:0007669"/>
    <property type="project" value="TreeGrafter"/>
</dbReference>